<gene>
    <name evidence="6" type="ORF">K1I37_17480</name>
</gene>
<dbReference type="Gene3D" id="1.20.1090.10">
    <property type="entry name" value="Dehydroquinate synthase-like - alpha domain"/>
    <property type="match status" value="1"/>
</dbReference>
<dbReference type="Pfam" id="PF25137">
    <property type="entry name" value="ADH_Fe_C"/>
    <property type="match status" value="1"/>
</dbReference>
<feature type="domain" description="Fe-containing alcohol dehydrogenase-like C-terminal" evidence="5">
    <location>
        <begin position="189"/>
        <end position="387"/>
    </location>
</feature>
<dbReference type="SUPFAM" id="SSF56796">
    <property type="entry name" value="Dehydroquinate synthase-like"/>
    <property type="match status" value="1"/>
</dbReference>
<accession>A0A9E6ZMS6</accession>
<keyword evidence="2" id="KW-0560">Oxidoreductase</keyword>
<accession>T0BYC1</accession>
<name>T0BYC1_ALIAG</name>
<dbReference type="PANTHER" id="PTHR11496:SF102">
    <property type="entry name" value="ALCOHOL DEHYDROGENASE 4"/>
    <property type="match status" value="1"/>
</dbReference>
<evidence type="ECO:0000259" key="5">
    <source>
        <dbReference type="Pfam" id="PF25137"/>
    </source>
</evidence>
<dbReference type="InterPro" id="IPR039697">
    <property type="entry name" value="Alcohol_dehydrogenase_Fe"/>
</dbReference>
<sequence length="398" mass="42742">MGMTNAFRVPQVIYSGRGSLQALSDEAPRFGTKALIVSDRIMSELGYVRRVEALLTQAGIACALYAEVNTEPTDTYVAQGLYVLNENDCDLVVAIGGGSCIDTAKAIAVMAVNDGYIGDYMAFRKSFTEKPIPLIAIPTTAGTGSEVTSVTVITNTKDDIKMMIRQPELIPAVAIVDAELTLSSPPHVTAATGIDALCHAIEAYISRHRQPLTDVLALSAIEKIVNNIGKAYRDGDDLDAREEMSIAAMQAGMAFTNASVCLVHGMSRPIGAMFHVPHGVSNAMLLSTVMEYSKAACLDRLAEIGRVLHLHEGVSSDEQVADAVVRQLEQLCADLAIPNMQQWGIDRERFEAVLDKMATDAIASGSPANNPKVPSHDEIVRLYRKAYSAAFAATHSRS</sequence>
<protein>
    <submittedName>
        <fullName evidence="6">Iron-containing alcohol dehydrogenase</fullName>
    </submittedName>
</protein>
<organism evidence="6 7">
    <name type="scientific">Alicyclobacillus acidoterrestris (strain ATCC 49025 / DSM 3922 / CIP 106132 / NCIMB 13137 / GD3B)</name>
    <dbReference type="NCBI Taxonomy" id="1356854"/>
    <lineage>
        <taxon>Bacteria</taxon>
        <taxon>Bacillati</taxon>
        <taxon>Bacillota</taxon>
        <taxon>Bacilli</taxon>
        <taxon>Bacillales</taxon>
        <taxon>Alicyclobacillaceae</taxon>
        <taxon>Alicyclobacillus</taxon>
    </lineage>
</organism>
<comment type="similarity">
    <text evidence="1">Belongs to the iron-containing alcohol dehydrogenase family.</text>
</comment>
<dbReference type="GO" id="GO:0004022">
    <property type="term" value="F:alcohol dehydrogenase (NAD+) activity"/>
    <property type="evidence" value="ECO:0007669"/>
    <property type="project" value="TreeGrafter"/>
</dbReference>
<evidence type="ECO:0000256" key="3">
    <source>
        <dbReference type="ARBA" id="ARBA00023027"/>
    </source>
</evidence>
<evidence type="ECO:0000259" key="4">
    <source>
        <dbReference type="Pfam" id="PF00465"/>
    </source>
</evidence>
<dbReference type="PROSITE" id="PS00913">
    <property type="entry name" value="ADH_IRON_1"/>
    <property type="match status" value="1"/>
</dbReference>
<dbReference type="STRING" id="1356854.N007_09025"/>
<keyword evidence="7" id="KW-1185">Reference proteome</keyword>
<dbReference type="GO" id="GO:0046872">
    <property type="term" value="F:metal ion binding"/>
    <property type="evidence" value="ECO:0007669"/>
    <property type="project" value="InterPro"/>
</dbReference>
<keyword evidence="3" id="KW-0520">NAD</keyword>
<evidence type="ECO:0000256" key="1">
    <source>
        <dbReference type="ARBA" id="ARBA00007358"/>
    </source>
</evidence>
<dbReference type="EMBL" id="CP080467">
    <property type="protein sequence ID" value="UNO48434.1"/>
    <property type="molecule type" value="Genomic_DNA"/>
</dbReference>
<reference evidence="7" key="1">
    <citation type="journal article" date="2022" name="G3 (Bethesda)">
        <title>Unveiling the complete genome sequence of Alicyclobacillus acidoterrestris DSM 3922T, a taint-producing strain.</title>
        <authorList>
            <person name="Leonardo I.C."/>
            <person name="Barreto Crespo M.T."/>
            <person name="Gaspar F.B."/>
        </authorList>
    </citation>
    <scope>NUCLEOTIDE SEQUENCE [LARGE SCALE GENOMIC DNA]</scope>
    <source>
        <strain evidence="7">DSM 3922</strain>
    </source>
</reference>
<evidence type="ECO:0000313" key="6">
    <source>
        <dbReference type="EMBL" id="UNO48434.1"/>
    </source>
</evidence>
<dbReference type="Gene3D" id="3.40.50.1970">
    <property type="match status" value="1"/>
</dbReference>
<dbReference type="eggNOG" id="COG1454">
    <property type="taxonomic scope" value="Bacteria"/>
</dbReference>
<dbReference type="Pfam" id="PF00465">
    <property type="entry name" value="Fe-ADH"/>
    <property type="match status" value="1"/>
</dbReference>
<evidence type="ECO:0000256" key="2">
    <source>
        <dbReference type="ARBA" id="ARBA00023002"/>
    </source>
</evidence>
<dbReference type="InterPro" id="IPR056798">
    <property type="entry name" value="ADH_Fe_C"/>
</dbReference>
<dbReference type="InterPro" id="IPR001670">
    <property type="entry name" value="ADH_Fe/GldA"/>
</dbReference>
<dbReference type="KEGG" id="aaco:K1I37_17480"/>
<dbReference type="PANTHER" id="PTHR11496">
    <property type="entry name" value="ALCOHOL DEHYDROGENASE"/>
    <property type="match status" value="1"/>
</dbReference>
<dbReference type="CDD" id="cd08194">
    <property type="entry name" value="Fe-ADH-like"/>
    <property type="match status" value="1"/>
</dbReference>
<feature type="domain" description="Alcohol dehydrogenase iron-type/glycerol dehydrogenase GldA" evidence="4">
    <location>
        <begin position="10"/>
        <end position="177"/>
    </location>
</feature>
<evidence type="ECO:0000313" key="7">
    <source>
        <dbReference type="Proteomes" id="UP000829401"/>
    </source>
</evidence>
<dbReference type="AlphaFoldDB" id="T0BYC1"/>
<dbReference type="InterPro" id="IPR018211">
    <property type="entry name" value="ADH_Fe_CS"/>
</dbReference>
<dbReference type="Proteomes" id="UP000829401">
    <property type="component" value="Chromosome"/>
</dbReference>
<proteinExistence type="inferred from homology"/>
<dbReference type="FunFam" id="1.20.1090.10:FF:000001">
    <property type="entry name" value="Aldehyde-alcohol dehydrogenase"/>
    <property type="match status" value="1"/>
</dbReference>
<dbReference type="FunFam" id="3.40.50.1970:FF:000003">
    <property type="entry name" value="Alcohol dehydrogenase, iron-containing"/>
    <property type="match status" value="1"/>
</dbReference>